<accession>A0AAE4FR36</accession>
<name>A0AAE4FR36_9CYAN</name>
<dbReference type="Proteomes" id="UP001268256">
    <property type="component" value="Unassembled WGS sequence"/>
</dbReference>
<evidence type="ECO:0000313" key="1">
    <source>
        <dbReference type="EMBL" id="MDS3860748.1"/>
    </source>
</evidence>
<evidence type="ECO:0000313" key="2">
    <source>
        <dbReference type="Proteomes" id="UP001268256"/>
    </source>
</evidence>
<keyword evidence="2" id="KW-1185">Reference proteome</keyword>
<gene>
    <name evidence="1" type="ORF">RIF25_07965</name>
</gene>
<protein>
    <submittedName>
        <fullName evidence="1">Uncharacterized protein</fullName>
    </submittedName>
</protein>
<dbReference type="AlphaFoldDB" id="A0AAE4FR36"/>
<sequence length="74" mass="8419">MQTTVQEIYIQVVRNLSLAEQLRLATLILNDLVKQQSTAIDESDTWTEEDERDLVSFSLQSAASNFSEIDEAEQ</sequence>
<proteinExistence type="predicted"/>
<reference evidence="2" key="1">
    <citation type="submission" date="2023-07" db="EMBL/GenBank/DDBJ databases">
        <authorList>
            <person name="Luz R."/>
            <person name="Cordeiro R."/>
            <person name="Fonseca A."/>
            <person name="Goncalves V."/>
        </authorList>
    </citation>
    <scope>NUCLEOTIDE SEQUENCE [LARGE SCALE GENOMIC DNA]</scope>
    <source>
        <strain evidence="2">BACA0444</strain>
    </source>
</reference>
<dbReference type="RefSeq" id="WP_322878015.1">
    <property type="nucleotide sequence ID" value="NZ_JAVMIP010000006.1"/>
</dbReference>
<comment type="caution">
    <text evidence="1">The sequence shown here is derived from an EMBL/GenBank/DDBJ whole genome shotgun (WGS) entry which is preliminary data.</text>
</comment>
<organism evidence="1 2">
    <name type="scientific">Pseudocalidococcus azoricus BACA0444</name>
    <dbReference type="NCBI Taxonomy" id="2918990"/>
    <lineage>
        <taxon>Bacteria</taxon>
        <taxon>Bacillati</taxon>
        <taxon>Cyanobacteriota</taxon>
        <taxon>Cyanophyceae</taxon>
        <taxon>Acaryochloridales</taxon>
        <taxon>Thermosynechococcaceae</taxon>
        <taxon>Pseudocalidococcus</taxon>
        <taxon>Pseudocalidococcus azoricus</taxon>
    </lineage>
</organism>
<dbReference type="EMBL" id="JAVMIP010000006">
    <property type="protein sequence ID" value="MDS3860748.1"/>
    <property type="molecule type" value="Genomic_DNA"/>
</dbReference>